<keyword evidence="4 5" id="KW-0378">Hydrolase</keyword>
<gene>
    <name evidence="8" type="ORF">LZ518_08205</name>
</gene>
<dbReference type="PANTHER" id="PTHR47268">
    <property type="entry name" value="ACYLPHOSPHATASE"/>
    <property type="match status" value="1"/>
</dbReference>
<keyword evidence="9" id="KW-1185">Reference proteome</keyword>
<evidence type="ECO:0000256" key="1">
    <source>
        <dbReference type="ARBA" id="ARBA00005614"/>
    </source>
</evidence>
<feature type="domain" description="Acylphosphatase-like" evidence="7">
    <location>
        <begin position="5"/>
        <end position="91"/>
    </location>
</feature>
<comment type="catalytic activity">
    <reaction evidence="3 4 5">
        <text>an acyl phosphate + H2O = a carboxylate + phosphate + H(+)</text>
        <dbReference type="Rhea" id="RHEA:14965"/>
        <dbReference type="ChEBI" id="CHEBI:15377"/>
        <dbReference type="ChEBI" id="CHEBI:15378"/>
        <dbReference type="ChEBI" id="CHEBI:29067"/>
        <dbReference type="ChEBI" id="CHEBI:43474"/>
        <dbReference type="ChEBI" id="CHEBI:59918"/>
        <dbReference type="EC" id="3.6.1.7"/>
    </reaction>
</comment>
<dbReference type="Pfam" id="PF00708">
    <property type="entry name" value="Acylphosphatase"/>
    <property type="match status" value="1"/>
</dbReference>
<dbReference type="InterPro" id="IPR020456">
    <property type="entry name" value="Acylphosphatase"/>
</dbReference>
<dbReference type="PRINTS" id="PR00112">
    <property type="entry name" value="ACYLPHPHTASE"/>
</dbReference>
<evidence type="ECO:0000256" key="2">
    <source>
        <dbReference type="ARBA" id="ARBA00012150"/>
    </source>
</evidence>
<evidence type="ECO:0000313" key="9">
    <source>
        <dbReference type="Proteomes" id="UP001165383"/>
    </source>
</evidence>
<sequence length="91" mass="10308">MTRIARHVRVSGRVQGVFFRAWTAEQARLLGVNGWVRNSPDGSVEAHLQGDRWAVRRLIELLHRGPPSANVDEVIDDDAELGPDLEFEVRH</sequence>
<dbReference type="InterPro" id="IPR017968">
    <property type="entry name" value="Acylphosphatase_CS"/>
</dbReference>
<dbReference type="PROSITE" id="PS00151">
    <property type="entry name" value="ACYLPHOSPHATASE_2"/>
    <property type="match status" value="1"/>
</dbReference>
<feature type="active site" evidence="4">
    <location>
        <position position="20"/>
    </location>
</feature>
<comment type="caution">
    <text evidence="8">The sequence shown here is derived from an EMBL/GenBank/DDBJ whole genome shotgun (WGS) entry which is preliminary data.</text>
</comment>
<name>A0ABT0SAK3_9SPHN</name>
<dbReference type="Proteomes" id="UP001165383">
    <property type="component" value="Unassembled WGS sequence"/>
</dbReference>
<accession>A0ABT0SAK3</accession>
<feature type="active site" evidence="4">
    <location>
        <position position="38"/>
    </location>
</feature>
<evidence type="ECO:0000256" key="3">
    <source>
        <dbReference type="ARBA" id="ARBA00047645"/>
    </source>
</evidence>
<evidence type="ECO:0000256" key="5">
    <source>
        <dbReference type="RuleBase" id="RU000553"/>
    </source>
</evidence>
<dbReference type="EC" id="3.6.1.7" evidence="2 4"/>
<reference evidence="8" key="1">
    <citation type="submission" date="2022-05" db="EMBL/GenBank/DDBJ databases">
        <authorList>
            <person name="Jo J.-H."/>
            <person name="Im W.-T."/>
        </authorList>
    </citation>
    <scope>NUCLEOTIDE SEQUENCE</scope>
    <source>
        <strain evidence="8">RB56-2</strain>
    </source>
</reference>
<evidence type="ECO:0000259" key="7">
    <source>
        <dbReference type="PROSITE" id="PS51160"/>
    </source>
</evidence>
<proteinExistence type="inferred from homology"/>
<dbReference type="PROSITE" id="PS51160">
    <property type="entry name" value="ACYLPHOSPHATASE_3"/>
    <property type="match status" value="1"/>
</dbReference>
<dbReference type="RefSeq" id="WP_249915515.1">
    <property type="nucleotide sequence ID" value="NZ_JAMGBB010000001.1"/>
</dbReference>
<dbReference type="InterPro" id="IPR001792">
    <property type="entry name" value="Acylphosphatase-like_dom"/>
</dbReference>
<evidence type="ECO:0000256" key="6">
    <source>
        <dbReference type="RuleBase" id="RU004168"/>
    </source>
</evidence>
<dbReference type="PROSITE" id="PS00150">
    <property type="entry name" value="ACYLPHOSPHATASE_1"/>
    <property type="match status" value="1"/>
</dbReference>
<comment type="similarity">
    <text evidence="1 6">Belongs to the acylphosphatase family.</text>
</comment>
<dbReference type="EMBL" id="JAMGBB010000001">
    <property type="protein sequence ID" value="MCL6741111.1"/>
    <property type="molecule type" value="Genomic_DNA"/>
</dbReference>
<organism evidence="8 9">
    <name type="scientific">Sphingomonas brevis</name>
    <dbReference type="NCBI Taxonomy" id="2908206"/>
    <lineage>
        <taxon>Bacteria</taxon>
        <taxon>Pseudomonadati</taxon>
        <taxon>Pseudomonadota</taxon>
        <taxon>Alphaproteobacteria</taxon>
        <taxon>Sphingomonadales</taxon>
        <taxon>Sphingomonadaceae</taxon>
        <taxon>Sphingomonas</taxon>
    </lineage>
</organism>
<protein>
    <recommendedName>
        <fullName evidence="2 4">Acylphosphatase</fullName>
        <ecNumber evidence="2 4">3.6.1.7</ecNumber>
    </recommendedName>
</protein>
<evidence type="ECO:0000256" key="4">
    <source>
        <dbReference type="PROSITE-ProRule" id="PRU00520"/>
    </source>
</evidence>
<dbReference type="SUPFAM" id="SSF54975">
    <property type="entry name" value="Acylphosphatase/BLUF domain-like"/>
    <property type="match status" value="1"/>
</dbReference>
<dbReference type="InterPro" id="IPR036046">
    <property type="entry name" value="Acylphosphatase-like_dom_sf"/>
</dbReference>
<dbReference type="Gene3D" id="3.30.70.100">
    <property type="match status" value="1"/>
</dbReference>
<dbReference type="PANTHER" id="PTHR47268:SF4">
    <property type="entry name" value="ACYLPHOSPHATASE"/>
    <property type="match status" value="1"/>
</dbReference>
<evidence type="ECO:0000313" key="8">
    <source>
        <dbReference type="EMBL" id="MCL6741111.1"/>
    </source>
</evidence>